<sequence length="549" mass="61169">MRVSDLFALPVFEGARWLAGKDGGWRTVESVNMMDAPDILDFLKPHELLVTTAYALRGDTEKLVELVRQMAKKGCAGLALKTQRFWFSIPEEVVAAAREAAFPLIELPNTYALGEIVSVCIAHLMDRRAAEWLESMRAQKEFARWMMEGRSLDDLLNSLERAIGRPFALLEWTGERLAASDGAGETEVLSARWAAVSAEPGKCIWMCVRGGSRGTEIEAFPVWIDHPCAYLIAIGGRVSHLPGFQRMMAEVMPVLSVEMGKRQAVRDGARRASESYFEAVVSAELATEAEIVTAGKPYGIHRATLHQCVLLRPFAMSRDTQVRPAIPRSREMERLAEWSKRWLVEAGEDVSVFLWNRHVAVVRHLPGQDQAGKEGTFRALQAQAWMAMGYPVSIGIGNPVGSVEGLARSLKEAWSALEEEQRRAGDRPVIARAGVRNLSDLVHLLPHEKLSEFREAVLGPILALPADERDVLLHTLATFLDLHGNVAETGKQLYLHRNTVLYRLSKCEQLCKLSLKDPDATLQIRLALHIHRLMTRVDPQAQRVSGVWG</sequence>
<evidence type="ECO:0000259" key="2">
    <source>
        <dbReference type="Pfam" id="PF07905"/>
    </source>
</evidence>
<dbReference type="PANTHER" id="PTHR33744">
    <property type="entry name" value="CARBOHYDRATE DIACID REGULATOR"/>
    <property type="match status" value="1"/>
</dbReference>
<evidence type="ECO:0000313" key="5">
    <source>
        <dbReference type="EMBL" id="MBF8378370.1"/>
    </source>
</evidence>
<dbReference type="PANTHER" id="PTHR33744:SF1">
    <property type="entry name" value="DNA-BINDING TRANSCRIPTIONAL ACTIVATOR ADER"/>
    <property type="match status" value="1"/>
</dbReference>
<dbReference type="InterPro" id="IPR012914">
    <property type="entry name" value="PucR_dom"/>
</dbReference>
<dbReference type="InterPro" id="IPR025736">
    <property type="entry name" value="PucR_C-HTH_dom"/>
</dbReference>
<name>A0ABS0F4Z3_9BACL</name>
<feature type="domain" description="CdaR GGDEF-like" evidence="4">
    <location>
        <begin position="287"/>
        <end position="418"/>
    </location>
</feature>
<dbReference type="Pfam" id="PF13556">
    <property type="entry name" value="HTH_30"/>
    <property type="match status" value="1"/>
</dbReference>
<dbReference type="InterPro" id="IPR051448">
    <property type="entry name" value="CdaR-like_regulators"/>
</dbReference>
<dbReference type="Proteomes" id="UP000642910">
    <property type="component" value="Unassembled WGS sequence"/>
</dbReference>
<evidence type="ECO:0000313" key="6">
    <source>
        <dbReference type="Proteomes" id="UP000642910"/>
    </source>
</evidence>
<dbReference type="Pfam" id="PF07905">
    <property type="entry name" value="PucR"/>
    <property type="match status" value="1"/>
</dbReference>
<organism evidence="5 6">
    <name type="scientific">Alicyclobacillus mali</name>
    <name type="common">ex Roth et al. 2021</name>
    <dbReference type="NCBI Taxonomy" id="1123961"/>
    <lineage>
        <taxon>Bacteria</taxon>
        <taxon>Bacillati</taxon>
        <taxon>Bacillota</taxon>
        <taxon>Bacilli</taxon>
        <taxon>Bacillales</taxon>
        <taxon>Alicyclobacillaceae</taxon>
        <taxon>Alicyclobacillus</taxon>
    </lineage>
</organism>
<dbReference type="Pfam" id="PF17853">
    <property type="entry name" value="GGDEF_2"/>
    <property type="match status" value="1"/>
</dbReference>
<comment type="caution">
    <text evidence="5">The sequence shown here is derived from an EMBL/GenBank/DDBJ whole genome shotgun (WGS) entry which is preliminary data.</text>
</comment>
<evidence type="ECO:0000259" key="4">
    <source>
        <dbReference type="Pfam" id="PF17853"/>
    </source>
</evidence>
<dbReference type="InterPro" id="IPR041522">
    <property type="entry name" value="CdaR_GGDEF"/>
</dbReference>
<evidence type="ECO:0000259" key="3">
    <source>
        <dbReference type="Pfam" id="PF13556"/>
    </source>
</evidence>
<keyword evidence="6" id="KW-1185">Reference proteome</keyword>
<dbReference type="Gene3D" id="1.10.10.2840">
    <property type="entry name" value="PucR C-terminal helix-turn-helix domain"/>
    <property type="match status" value="1"/>
</dbReference>
<protein>
    <submittedName>
        <fullName evidence="5">PucR family transcriptional regulator ligand-binding domain-containing protein</fullName>
    </submittedName>
</protein>
<comment type="similarity">
    <text evidence="1">Belongs to the CdaR family.</text>
</comment>
<reference evidence="5 6" key="1">
    <citation type="submission" date="2020-11" db="EMBL/GenBank/DDBJ databases">
        <title>Genomic insight of Alicyclobacillus mali FL 18 reveals a new arsenic-resistant strain, with potential in environmental biotechnology.</title>
        <authorList>
            <person name="Fiorentino G."/>
            <person name="Gallo G."/>
            <person name="Aulitto M."/>
        </authorList>
    </citation>
    <scope>NUCLEOTIDE SEQUENCE [LARGE SCALE GENOMIC DNA]</scope>
    <source>
        <strain evidence="5 6">FL 18</strain>
    </source>
</reference>
<dbReference type="RefSeq" id="WP_195867865.1">
    <property type="nucleotide sequence ID" value="NZ_JADPKZ010000044.1"/>
</dbReference>
<accession>A0ABS0F4Z3</accession>
<gene>
    <name evidence="5" type="ORF">IW967_10920</name>
</gene>
<proteinExistence type="inferred from homology"/>
<feature type="domain" description="Purine catabolism PurC-like" evidence="2">
    <location>
        <begin position="5"/>
        <end position="120"/>
    </location>
</feature>
<evidence type="ECO:0000256" key="1">
    <source>
        <dbReference type="ARBA" id="ARBA00006754"/>
    </source>
</evidence>
<dbReference type="InterPro" id="IPR042070">
    <property type="entry name" value="PucR_C-HTH_sf"/>
</dbReference>
<feature type="domain" description="PucR C-terminal helix-turn-helix" evidence="3">
    <location>
        <begin position="472"/>
        <end position="530"/>
    </location>
</feature>
<dbReference type="EMBL" id="JADPKZ010000044">
    <property type="protein sequence ID" value="MBF8378370.1"/>
    <property type="molecule type" value="Genomic_DNA"/>
</dbReference>